<evidence type="ECO:0000256" key="12">
    <source>
        <dbReference type="HAMAP-Rule" id="MF_01576"/>
    </source>
</evidence>
<evidence type="ECO:0000256" key="2">
    <source>
        <dbReference type="ARBA" id="ARBA00011738"/>
    </source>
</evidence>
<evidence type="ECO:0000313" key="16">
    <source>
        <dbReference type="Proteomes" id="UP000053370"/>
    </source>
</evidence>
<dbReference type="GO" id="GO:0035999">
    <property type="term" value="P:tetrahydrofolate interconversion"/>
    <property type="evidence" value="ECO:0007669"/>
    <property type="project" value="UniProtKB-UniRule"/>
</dbReference>
<dbReference type="InterPro" id="IPR000672">
    <property type="entry name" value="THF_DH/CycHdrlase"/>
</dbReference>
<dbReference type="Pfam" id="PF02882">
    <property type="entry name" value="THF_DHG_CYH_C"/>
    <property type="match status" value="1"/>
</dbReference>
<dbReference type="EC" id="1.5.1.5" evidence="12"/>
<dbReference type="EC" id="3.5.4.9" evidence="12"/>
<keyword evidence="6 12" id="KW-0378">Hydrolase</keyword>
<name>A0A0K8PBT6_9CHLR</name>
<evidence type="ECO:0000256" key="3">
    <source>
        <dbReference type="ARBA" id="ARBA00022563"/>
    </source>
</evidence>
<dbReference type="STRING" id="1678840.ATC1_12523"/>
<dbReference type="GO" id="GO:0000105">
    <property type="term" value="P:L-histidine biosynthetic process"/>
    <property type="evidence" value="ECO:0007669"/>
    <property type="project" value="UniProtKB-KW"/>
</dbReference>
<feature type="domain" description="Tetrahydrofolate dehydrogenase/cyclohydrolase NAD(P)-binding" evidence="14">
    <location>
        <begin position="156"/>
        <end position="302"/>
    </location>
</feature>
<evidence type="ECO:0000256" key="10">
    <source>
        <dbReference type="ARBA" id="ARBA00023167"/>
    </source>
</evidence>
<dbReference type="GO" id="GO:0004477">
    <property type="term" value="F:methenyltetrahydrofolate cyclohydrolase activity"/>
    <property type="evidence" value="ECO:0007669"/>
    <property type="project" value="UniProtKB-UniRule"/>
</dbReference>
<comment type="pathway">
    <text evidence="1 12">One-carbon metabolism; tetrahydrofolate interconversion.</text>
</comment>
<dbReference type="Proteomes" id="UP000053370">
    <property type="component" value="Unassembled WGS sequence"/>
</dbReference>
<feature type="domain" description="Tetrahydrofolate dehydrogenase/cyclohydrolase catalytic" evidence="13">
    <location>
        <begin position="20"/>
        <end position="135"/>
    </location>
</feature>
<reference evidence="15" key="1">
    <citation type="journal article" date="2015" name="Genome Announc.">
        <title>Draft Genome Sequence of Anaerolineae Strain TC1, a Novel Isolate from a Methanogenic Wastewater Treatment System.</title>
        <authorList>
            <person name="Matsuura N."/>
            <person name="Tourlousse D.M."/>
            <person name="Sun L."/>
            <person name="Toyonaga M."/>
            <person name="Kuroda K."/>
            <person name="Ohashi A."/>
            <person name="Cruz R."/>
            <person name="Yamaguchi T."/>
            <person name="Sekiguchi Y."/>
        </authorList>
    </citation>
    <scope>NUCLEOTIDE SEQUENCE [LARGE SCALE GENOMIC DNA]</scope>
    <source>
        <strain evidence="15">TC1</strain>
    </source>
</reference>
<dbReference type="PRINTS" id="PR00085">
    <property type="entry name" value="THFDHDRGNASE"/>
</dbReference>
<evidence type="ECO:0000256" key="6">
    <source>
        <dbReference type="ARBA" id="ARBA00022801"/>
    </source>
</evidence>
<keyword evidence="4 12" id="KW-0028">Amino-acid biosynthesis</keyword>
<evidence type="ECO:0000259" key="14">
    <source>
        <dbReference type="Pfam" id="PF02882"/>
    </source>
</evidence>
<comment type="function">
    <text evidence="12">Catalyzes the oxidation of 5,10-methylenetetrahydrofolate to 5,10-methenyltetrahydrofolate and then the hydrolysis of 5,10-methenyltetrahydrofolate to 10-formyltetrahydrofolate.</text>
</comment>
<dbReference type="InterPro" id="IPR036291">
    <property type="entry name" value="NAD(P)-bd_dom_sf"/>
</dbReference>
<dbReference type="PANTHER" id="PTHR48099:SF5">
    <property type="entry name" value="C-1-TETRAHYDROFOLATE SYNTHASE, CYTOPLASMIC"/>
    <property type="match status" value="1"/>
</dbReference>
<keyword evidence="8 12" id="KW-0560">Oxidoreductase</keyword>
<accession>A0A0K8PBT6</accession>
<dbReference type="Gene3D" id="3.40.50.10860">
    <property type="entry name" value="Leucine Dehydrogenase, chain A, domain 1"/>
    <property type="match status" value="1"/>
</dbReference>
<evidence type="ECO:0000256" key="1">
    <source>
        <dbReference type="ARBA" id="ARBA00004777"/>
    </source>
</evidence>
<dbReference type="GO" id="GO:0006164">
    <property type="term" value="P:purine nucleotide biosynthetic process"/>
    <property type="evidence" value="ECO:0007669"/>
    <property type="project" value="UniProtKB-KW"/>
</dbReference>
<evidence type="ECO:0000313" key="15">
    <source>
        <dbReference type="EMBL" id="GAP39984.1"/>
    </source>
</evidence>
<dbReference type="GO" id="GO:0005829">
    <property type="term" value="C:cytosol"/>
    <property type="evidence" value="ECO:0007669"/>
    <property type="project" value="TreeGrafter"/>
</dbReference>
<evidence type="ECO:0000256" key="8">
    <source>
        <dbReference type="ARBA" id="ARBA00023002"/>
    </source>
</evidence>
<comment type="catalytic activity">
    <reaction evidence="12">
        <text>(6R)-5,10-methylene-5,6,7,8-tetrahydrofolate + NADP(+) = (6R)-5,10-methenyltetrahydrofolate + NADPH</text>
        <dbReference type="Rhea" id="RHEA:22812"/>
        <dbReference type="ChEBI" id="CHEBI:15636"/>
        <dbReference type="ChEBI" id="CHEBI:57455"/>
        <dbReference type="ChEBI" id="CHEBI:57783"/>
        <dbReference type="ChEBI" id="CHEBI:58349"/>
        <dbReference type="EC" id="1.5.1.5"/>
    </reaction>
</comment>
<keyword evidence="16" id="KW-1185">Reference proteome</keyword>
<dbReference type="GO" id="GO:0009086">
    <property type="term" value="P:methionine biosynthetic process"/>
    <property type="evidence" value="ECO:0007669"/>
    <property type="project" value="UniProtKB-KW"/>
</dbReference>
<evidence type="ECO:0000256" key="11">
    <source>
        <dbReference type="ARBA" id="ARBA00023268"/>
    </source>
</evidence>
<dbReference type="InterPro" id="IPR020630">
    <property type="entry name" value="THF_DH/CycHdrlase_cat_dom"/>
</dbReference>
<protein>
    <recommendedName>
        <fullName evidence="12">Bifunctional protein FolD</fullName>
    </recommendedName>
    <domain>
        <recommendedName>
            <fullName evidence="12">Methylenetetrahydrofolate dehydrogenase</fullName>
            <ecNumber evidence="12">1.5.1.5</ecNumber>
        </recommendedName>
    </domain>
    <domain>
        <recommendedName>
            <fullName evidence="12">Methenyltetrahydrofolate cyclohydrolase</fullName>
            <ecNumber evidence="12">3.5.4.9</ecNumber>
        </recommendedName>
    </domain>
</protein>
<evidence type="ECO:0000256" key="4">
    <source>
        <dbReference type="ARBA" id="ARBA00022605"/>
    </source>
</evidence>
<feature type="binding site" evidence="12">
    <location>
        <position position="248"/>
    </location>
    <ligand>
        <name>NADP(+)</name>
        <dbReference type="ChEBI" id="CHEBI:58349"/>
    </ligand>
</feature>
<proteinExistence type="inferred from homology"/>
<dbReference type="Gene3D" id="3.40.50.720">
    <property type="entry name" value="NAD(P)-binding Rossmann-like Domain"/>
    <property type="match status" value="1"/>
</dbReference>
<dbReference type="CDD" id="cd01080">
    <property type="entry name" value="NAD_bind_m-THF_DH_Cyclohyd"/>
    <property type="match status" value="1"/>
</dbReference>
<dbReference type="FunFam" id="3.40.50.720:FF:000006">
    <property type="entry name" value="Bifunctional protein FolD"/>
    <property type="match status" value="1"/>
</dbReference>
<comment type="subunit">
    <text evidence="2 12">Homodimer.</text>
</comment>
<keyword evidence="5 12" id="KW-0658">Purine biosynthesis</keyword>
<dbReference type="PATRIC" id="fig|1678840.3.peg.1127"/>
<keyword evidence="10 12" id="KW-0486">Methionine biosynthesis</keyword>
<keyword evidence="9 12" id="KW-0368">Histidine biosynthesis</keyword>
<dbReference type="UniPathway" id="UPA00193"/>
<dbReference type="PROSITE" id="PS00767">
    <property type="entry name" value="THF_DHG_CYH_2"/>
    <property type="match status" value="1"/>
</dbReference>
<dbReference type="FunFam" id="3.40.50.10860:FF:000005">
    <property type="entry name" value="C-1-tetrahydrofolate synthase, cytoplasmic, putative"/>
    <property type="match status" value="1"/>
</dbReference>
<dbReference type="SUPFAM" id="SSF51735">
    <property type="entry name" value="NAD(P)-binding Rossmann-fold domains"/>
    <property type="match status" value="1"/>
</dbReference>
<dbReference type="AlphaFoldDB" id="A0A0K8PBT6"/>
<dbReference type="InterPro" id="IPR020631">
    <property type="entry name" value="THF_DH/CycHdrlase_NAD-bd_dom"/>
</dbReference>
<keyword evidence="7 12" id="KW-0521">NADP</keyword>
<dbReference type="InterPro" id="IPR046346">
    <property type="entry name" value="Aminoacid_DH-like_N_sf"/>
</dbReference>
<evidence type="ECO:0000256" key="5">
    <source>
        <dbReference type="ARBA" id="ARBA00022755"/>
    </source>
</evidence>
<comment type="catalytic activity">
    <reaction evidence="12">
        <text>(6R)-5,10-methenyltetrahydrofolate + H2O = (6R)-10-formyltetrahydrofolate + H(+)</text>
        <dbReference type="Rhea" id="RHEA:23700"/>
        <dbReference type="ChEBI" id="CHEBI:15377"/>
        <dbReference type="ChEBI" id="CHEBI:15378"/>
        <dbReference type="ChEBI" id="CHEBI:57455"/>
        <dbReference type="ChEBI" id="CHEBI:195366"/>
        <dbReference type="EC" id="3.5.4.9"/>
    </reaction>
</comment>
<evidence type="ECO:0000256" key="9">
    <source>
        <dbReference type="ARBA" id="ARBA00023102"/>
    </source>
</evidence>
<evidence type="ECO:0000256" key="7">
    <source>
        <dbReference type="ARBA" id="ARBA00022857"/>
    </source>
</evidence>
<dbReference type="PANTHER" id="PTHR48099">
    <property type="entry name" value="C-1-TETRAHYDROFOLATE SYNTHASE, CYTOPLASMIC-RELATED"/>
    <property type="match status" value="1"/>
</dbReference>
<dbReference type="SUPFAM" id="SSF53223">
    <property type="entry name" value="Aminoacid dehydrogenase-like, N-terminal domain"/>
    <property type="match status" value="1"/>
</dbReference>
<sequence>MEIRKIQPQWVNEFMTAEIIDGKRIANTVKDEVAAAVLQRTAAGFPPPGLATVLVGNDPPSHIHVRNKTKTCEKLGIRSFSHLLPEDTTQEVLENLIGQLNSNPDVHGILIQLPLPEHLEPYHLLSLIDPRKDVDGIHPVNAGLLSRKESTPWFIPCTPAGILYLIHSIEPDITGLEAVVIGRSAIVGMPTAQLLCRNNATVTICHSKTVDLPKICRRADIVIVAVGQQNMVKGSWIKPGAIVIDVGINHVPDNSDPRGYHLTGDTDFESILPIAKAITPVPGGVGPMTIAMLMQNTYNAALRFD</sequence>
<feature type="binding site" evidence="12">
    <location>
        <begin position="182"/>
        <end position="184"/>
    </location>
    <ligand>
        <name>NADP(+)</name>
        <dbReference type="ChEBI" id="CHEBI:58349"/>
    </ligand>
</feature>
<comment type="similarity">
    <text evidence="12">Belongs to the tetrahydrofolate dehydrogenase/cyclohydrolase family.</text>
</comment>
<evidence type="ECO:0000259" key="13">
    <source>
        <dbReference type="Pfam" id="PF00763"/>
    </source>
</evidence>
<dbReference type="GO" id="GO:0004488">
    <property type="term" value="F:methylenetetrahydrofolate dehydrogenase (NADP+) activity"/>
    <property type="evidence" value="ECO:0007669"/>
    <property type="project" value="UniProtKB-UniRule"/>
</dbReference>
<gene>
    <name evidence="12" type="primary">folD</name>
    <name evidence="15" type="ORF">ATC1_12523</name>
</gene>
<organism evidence="15">
    <name type="scientific">Flexilinea flocculi</name>
    <dbReference type="NCBI Taxonomy" id="1678840"/>
    <lineage>
        <taxon>Bacteria</taxon>
        <taxon>Bacillati</taxon>
        <taxon>Chloroflexota</taxon>
        <taxon>Anaerolineae</taxon>
        <taxon>Anaerolineales</taxon>
        <taxon>Anaerolineaceae</taxon>
        <taxon>Flexilinea</taxon>
    </lineage>
</organism>
<dbReference type="HAMAP" id="MF_01576">
    <property type="entry name" value="THF_DHG_CYH"/>
    <property type="match status" value="1"/>
</dbReference>
<dbReference type="Pfam" id="PF00763">
    <property type="entry name" value="THF_DHG_CYH"/>
    <property type="match status" value="1"/>
</dbReference>
<dbReference type="InterPro" id="IPR020867">
    <property type="entry name" value="THF_DH/CycHdrlase_CS"/>
</dbReference>
<keyword evidence="11 12" id="KW-0511">Multifunctional enzyme</keyword>
<dbReference type="RefSeq" id="WP_236688112.1">
    <property type="nucleotide sequence ID" value="NZ_DF968180.1"/>
</dbReference>
<keyword evidence="3 12" id="KW-0554">One-carbon metabolism</keyword>
<comment type="caution">
    <text evidence="12">Lacks conserved residue(s) required for the propagation of feature annotation.</text>
</comment>
<dbReference type="EMBL" id="DF968180">
    <property type="protein sequence ID" value="GAP39984.1"/>
    <property type="molecule type" value="Genomic_DNA"/>
</dbReference>